<sequence length="269" mass="29978">MAYFSDTQDTPAKRGFVPPQSDDERRLMRRVEELCRVAQSRGIPRYTGFLSDREQSLAQAACNKAGCDCIRFWGGFEGAERKVLCIEPPDAWQEEPLAYLQFTAYGDKVPTHRDYLGSILALGLERTCVGDLLADPERGDTFYAVVLADKQAFINAELTSAGHCTVHTECVDALPAHLLRSRERALQEATVPSLRADAVLAVMMHTSRTRAAEYIAAGRVEINHLPLKAAHETAYAEDIFTVRGVGRFKLAAIGGKSRKDRLFISFYQY</sequence>
<dbReference type="PROSITE" id="PS50889">
    <property type="entry name" value="S4"/>
    <property type="match status" value="1"/>
</dbReference>
<feature type="compositionally biased region" description="Polar residues" evidence="2">
    <location>
        <begin position="1"/>
        <end position="10"/>
    </location>
</feature>
<dbReference type="CDD" id="cd00165">
    <property type="entry name" value="S4"/>
    <property type="match status" value="1"/>
</dbReference>
<comment type="caution">
    <text evidence="4">The sequence shown here is derived from an EMBL/GenBank/DDBJ whole genome shotgun (WGS) entry which is preliminary data.</text>
</comment>
<reference evidence="4" key="1">
    <citation type="submission" date="2021-02" db="EMBL/GenBank/DDBJ databases">
        <title>Infant gut strain persistence is associated with maternal origin, phylogeny, and functional potential including surface adhesion and iron acquisition.</title>
        <authorList>
            <person name="Lou Y.C."/>
        </authorList>
    </citation>
    <scope>NUCLEOTIDE SEQUENCE</scope>
    <source>
        <strain evidence="4">L3_101_000M1_dasL3_101_000M1_concoct_87</strain>
    </source>
</reference>
<organism evidence="4 5">
    <name type="scientific">Subdoligranulum variabile</name>
    <dbReference type="NCBI Taxonomy" id="214851"/>
    <lineage>
        <taxon>Bacteria</taxon>
        <taxon>Bacillati</taxon>
        <taxon>Bacillota</taxon>
        <taxon>Clostridia</taxon>
        <taxon>Eubacteriales</taxon>
        <taxon>Oscillospiraceae</taxon>
        <taxon>Subdoligranulum</taxon>
    </lineage>
</organism>
<proteinExistence type="predicted"/>
<dbReference type="AlphaFoldDB" id="A0A943HGL0"/>
<dbReference type="EMBL" id="JAGZGG010000001">
    <property type="protein sequence ID" value="MBS5330919.1"/>
    <property type="molecule type" value="Genomic_DNA"/>
</dbReference>
<evidence type="ECO:0000313" key="4">
    <source>
        <dbReference type="EMBL" id="MBS5330919.1"/>
    </source>
</evidence>
<dbReference type="Gene3D" id="3.30.70.330">
    <property type="match status" value="1"/>
</dbReference>
<dbReference type="Pfam" id="PF17774">
    <property type="entry name" value="YlmH_RBD"/>
    <property type="match status" value="1"/>
</dbReference>
<dbReference type="SUPFAM" id="SSF55174">
    <property type="entry name" value="Alpha-L RNA-binding motif"/>
    <property type="match status" value="1"/>
</dbReference>
<evidence type="ECO:0000259" key="3">
    <source>
        <dbReference type="Pfam" id="PF17774"/>
    </source>
</evidence>
<dbReference type="Proteomes" id="UP000759273">
    <property type="component" value="Unassembled WGS sequence"/>
</dbReference>
<dbReference type="InterPro" id="IPR012677">
    <property type="entry name" value="Nucleotide-bd_a/b_plait_sf"/>
</dbReference>
<evidence type="ECO:0000256" key="1">
    <source>
        <dbReference type="PROSITE-ProRule" id="PRU00182"/>
    </source>
</evidence>
<evidence type="ECO:0000313" key="5">
    <source>
        <dbReference type="Proteomes" id="UP000759273"/>
    </source>
</evidence>
<dbReference type="InterPro" id="IPR040591">
    <property type="entry name" value="RqcP2_RBD"/>
</dbReference>
<accession>A0A943HGL0</accession>
<name>A0A943HGL0_9FIRM</name>
<feature type="domain" description="Ribosome-associated protein quality control protein P2 RNA-binding" evidence="3">
    <location>
        <begin position="111"/>
        <end position="170"/>
    </location>
</feature>
<keyword evidence="1" id="KW-0694">RNA-binding</keyword>
<protein>
    <recommendedName>
        <fullName evidence="3">Ribosome-associated protein quality control protein P2 RNA-binding domain-containing protein</fullName>
    </recommendedName>
</protein>
<dbReference type="Gene3D" id="3.30.1370.160">
    <property type="match status" value="1"/>
</dbReference>
<evidence type="ECO:0000256" key="2">
    <source>
        <dbReference type="SAM" id="MobiDB-lite"/>
    </source>
</evidence>
<gene>
    <name evidence="4" type="ORF">KHY36_00080</name>
</gene>
<dbReference type="GO" id="GO:0003723">
    <property type="term" value="F:RNA binding"/>
    <property type="evidence" value="ECO:0007669"/>
    <property type="project" value="UniProtKB-KW"/>
</dbReference>
<feature type="region of interest" description="Disordered" evidence="2">
    <location>
        <begin position="1"/>
        <end position="22"/>
    </location>
</feature>